<dbReference type="AntiFam" id="ANF00062">
    <property type="entry name" value="Shadow ORF (opposite ABC transporter protein)"/>
</dbReference>
<organism evidence="1 2">
    <name type="scientific">Stephania yunnanensis</name>
    <dbReference type="NCBI Taxonomy" id="152371"/>
    <lineage>
        <taxon>Eukaryota</taxon>
        <taxon>Viridiplantae</taxon>
        <taxon>Streptophyta</taxon>
        <taxon>Embryophyta</taxon>
        <taxon>Tracheophyta</taxon>
        <taxon>Spermatophyta</taxon>
        <taxon>Magnoliopsida</taxon>
        <taxon>Ranunculales</taxon>
        <taxon>Menispermaceae</taxon>
        <taxon>Menispermoideae</taxon>
        <taxon>Cissampelideae</taxon>
        <taxon>Stephania</taxon>
    </lineage>
</organism>
<protein>
    <submittedName>
        <fullName evidence="1">Uncharacterized protein</fullName>
    </submittedName>
</protein>
<name>A0AAP0L4S5_9MAGN</name>
<dbReference type="AlphaFoldDB" id="A0AAP0L4S5"/>
<evidence type="ECO:0000313" key="1">
    <source>
        <dbReference type="EMBL" id="KAK9164533.1"/>
    </source>
</evidence>
<comment type="caution">
    <text evidence="1">The sequence shown here is derived from an EMBL/GenBank/DDBJ whole genome shotgun (WGS) entry which is preliminary data.</text>
</comment>
<accession>A0AAP0L4S5</accession>
<dbReference type="EMBL" id="JBBNAF010000002">
    <property type="protein sequence ID" value="KAK9164533.1"/>
    <property type="molecule type" value="Genomic_DNA"/>
</dbReference>
<sequence>MVDKRCATMILVRPCISLSRASWTTFSDVVSKALALVASSKRRIVGSFNIALAMAIRCFWPPDNCVPRSPTCV</sequence>
<proteinExistence type="predicted"/>
<evidence type="ECO:0000313" key="2">
    <source>
        <dbReference type="Proteomes" id="UP001420932"/>
    </source>
</evidence>
<keyword evidence="2" id="KW-1185">Reference proteome</keyword>
<dbReference type="Proteomes" id="UP001420932">
    <property type="component" value="Unassembled WGS sequence"/>
</dbReference>
<gene>
    <name evidence="1" type="ORF">Syun_005435</name>
</gene>
<reference evidence="1 2" key="1">
    <citation type="submission" date="2024-01" db="EMBL/GenBank/DDBJ databases">
        <title>Genome assemblies of Stephania.</title>
        <authorList>
            <person name="Yang L."/>
        </authorList>
    </citation>
    <scope>NUCLEOTIDE SEQUENCE [LARGE SCALE GENOMIC DNA]</scope>
    <source>
        <strain evidence="1">YNDBR</strain>
        <tissue evidence="1">Leaf</tissue>
    </source>
</reference>